<reference evidence="2" key="1">
    <citation type="submission" date="2019-09" db="EMBL/GenBank/DDBJ databases">
        <title>Distinct polysaccharide growth profiles of human intestinal Prevotella copri isolates.</title>
        <authorList>
            <person name="Fehlner-Peach H."/>
            <person name="Magnabosco C."/>
            <person name="Raghavan V."/>
            <person name="Scher J.U."/>
            <person name="Tett A."/>
            <person name="Cox L.M."/>
            <person name="Gottsegen C."/>
            <person name="Watters A."/>
            <person name="Wiltshire- Gordon J.D."/>
            <person name="Segata N."/>
            <person name="Bonneau R."/>
            <person name="Littman D.R."/>
        </authorList>
    </citation>
    <scope>NUCLEOTIDE SEQUENCE [LARGE SCALE GENOMIC DNA]</scope>
    <source>
        <strain evidence="2">iP54</strain>
    </source>
</reference>
<gene>
    <name evidence="1" type="ORF">F7D59_01055</name>
</gene>
<accession>A0A646HFF8</accession>
<feature type="non-terminal residue" evidence="1">
    <location>
        <position position="86"/>
    </location>
</feature>
<protein>
    <submittedName>
        <fullName evidence="1">WG repeat-containing protein</fullName>
    </submittedName>
</protein>
<comment type="caution">
    <text evidence="1">The sequence shown here is derived from an EMBL/GenBank/DDBJ whole genome shotgun (WGS) entry which is preliminary data.</text>
</comment>
<organism evidence="1 2">
    <name type="scientific">Segatella copri</name>
    <dbReference type="NCBI Taxonomy" id="165179"/>
    <lineage>
        <taxon>Bacteria</taxon>
        <taxon>Pseudomonadati</taxon>
        <taxon>Bacteroidota</taxon>
        <taxon>Bacteroidia</taxon>
        <taxon>Bacteroidales</taxon>
        <taxon>Prevotellaceae</taxon>
        <taxon>Segatella</taxon>
    </lineage>
</organism>
<name>A0A646HFF8_9BACT</name>
<dbReference type="Proteomes" id="UP000420635">
    <property type="component" value="Unassembled WGS sequence"/>
</dbReference>
<evidence type="ECO:0000313" key="1">
    <source>
        <dbReference type="EMBL" id="MQN88491.1"/>
    </source>
</evidence>
<evidence type="ECO:0000313" key="2">
    <source>
        <dbReference type="Proteomes" id="UP000420635"/>
    </source>
</evidence>
<dbReference type="EMBL" id="VZBQ01000010">
    <property type="protein sequence ID" value="MQN88491.1"/>
    <property type="molecule type" value="Genomic_DNA"/>
</dbReference>
<dbReference type="AlphaFoldDB" id="A0A646HFF8"/>
<sequence>MEADLWVSDGCITATMKDHTLRKYNLQGQLIADFLISNVEGMMYDTDEIRYTTAKNYDDDGKLTGEIVEAEPTPYQKTASCKKYEA</sequence>
<proteinExistence type="predicted"/>